<feature type="compositionally biased region" description="Low complexity" evidence="1">
    <location>
        <begin position="219"/>
        <end position="232"/>
    </location>
</feature>
<protein>
    <submittedName>
        <fullName evidence="2">Uncharacterized protein</fullName>
    </submittedName>
</protein>
<feature type="compositionally biased region" description="Polar residues" evidence="1">
    <location>
        <begin position="259"/>
        <end position="270"/>
    </location>
</feature>
<organism evidence="2 3">
    <name type="scientific">[Torrubiella] hemipterigena</name>
    <dbReference type="NCBI Taxonomy" id="1531966"/>
    <lineage>
        <taxon>Eukaryota</taxon>
        <taxon>Fungi</taxon>
        <taxon>Dikarya</taxon>
        <taxon>Ascomycota</taxon>
        <taxon>Pezizomycotina</taxon>
        <taxon>Sordariomycetes</taxon>
        <taxon>Hypocreomycetidae</taxon>
        <taxon>Hypocreales</taxon>
        <taxon>Clavicipitaceae</taxon>
        <taxon>Clavicipitaceae incertae sedis</taxon>
        <taxon>'Torrubiella' clade</taxon>
    </lineage>
</organism>
<reference evidence="2 3" key="1">
    <citation type="journal article" date="2015" name="Genome Announc.">
        <title>Draft Genome Sequence and Gene Annotation of the Entomopathogenic Fungus Verticillium hemipterigenum.</title>
        <authorList>
            <person name="Horn F."/>
            <person name="Habel A."/>
            <person name="Scharf D.H."/>
            <person name="Dworschak J."/>
            <person name="Brakhage A.A."/>
            <person name="Guthke R."/>
            <person name="Hertweck C."/>
            <person name="Linde J."/>
        </authorList>
    </citation>
    <scope>NUCLEOTIDE SEQUENCE [LARGE SCALE GENOMIC DNA]</scope>
</reference>
<proteinExistence type="predicted"/>
<dbReference type="AlphaFoldDB" id="A0A0A1T036"/>
<sequence>MNSQSSLLGLICFPSDARSVSASSVVTAHNNNPGTWFKTQRSLKHHLLHAFPIQPRVPCRHCFHASPSASPTSSTTSSHLLFHNQNCCSNYRPVIPSAPSFTRSLSTCLPVVLRAKLHWYYLQTSDRFRRHHHPSRLLGHHNQYHPIRHKSSSPDNYTVLFLHYTISFVLFIGILQQHLVQHVAEHLRSMAATHNQASPPEMLPTPPIGACPELSRCVSTSSSQSHGSSTDGPSRESLGSHQADSRQSSGSYHSRRSDASVQSVGSASHSVDSKGRRRGYMRPQGTYFAASARSRESVMNLGSIAHLQYYFARTGLLDGKGGQLARKKQPRATLDMAALEGDASAPKIVESDADAEPSYTFMGTAPDMTSNDYIASATIGPTPDEDDDDDCFEDSFAESDPGMLPPTVSTYHEKEKHLPKPPSIDELKEDLIASLHEAATTLREAEARKAGTYEGSSSDADTVNMPEENTQGWYELQGMRILDVVTLAIRAAKMYYTAHELPDRLDSIKPEKQVRSDLLAVMEVLKQMAVRGFKGGMKDDDIKTILGWTDSVFDILKKEEQIEAAEKLEKDSWTWLEGDWTGREYERERAFLMSMSPDAEPLPEWTPASLDSTLPTPFLKSMQNGLRLVKLHNAVVQKSRRRFGAIPTFHTDTQKPYRSADNLRYWVKAAELRFEILIKIDALGIVYDNGPNVWMDFEVALLKWCSLVRQEIASELRKT</sequence>
<dbReference type="STRING" id="1531966.A0A0A1T036"/>
<feature type="compositionally biased region" description="Polar residues" evidence="1">
    <location>
        <begin position="454"/>
        <end position="465"/>
    </location>
</feature>
<dbReference type="HOGENOM" id="CLU_023476_1_0_1"/>
<dbReference type="PANTHER" id="PTHR38702">
    <property type="entry name" value="CALPONIN-HOMOLOGY (CH) DOMAIN-CONTAINING PROTEIN"/>
    <property type="match status" value="1"/>
</dbReference>
<feature type="region of interest" description="Disordered" evidence="1">
    <location>
        <begin position="214"/>
        <end position="280"/>
    </location>
</feature>
<feature type="compositionally biased region" description="Acidic residues" evidence="1">
    <location>
        <begin position="383"/>
        <end position="397"/>
    </location>
</feature>
<accession>A0A0A1T036</accession>
<dbReference type="Proteomes" id="UP000039046">
    <property type="component" value="Unassembled WGS sequence"/>
</dbReference>
<feature type="compositionally biased region" description="Basic and acidic residues" evidence="1">
    <location>
        <begin position="411"/>
        <end position="422"/>
    </location>
</feature>
<evidence type="ECO:0000256" key="1">
    <source>
        <dbReference type="SAM" id="MobiDB-lite"/>
    </source>
</evidence>
<dbReference type="EMBL" id="CDHN01000003">
    <property type="protein sequence ID" value="CEJ90471.1"/>
    <property type="molecule type" value="Genomic_DNA"/>
</dbReference>
<evidence type="ECO:0000313" key="3">
    <source>
        <dbReference type="Proteomes" id="UP000039046"/>
    </source>
</evidence>
<gene>
    <name evidence="2" type="ORF">VHEMI06258</name>
</gene>
<feature type="region of interest" description="Disordered" evidence="1">
    <location>
        <begin position="362"/>
        <end position="422"/>
    </location>
</feature>
<feature type="compositionally biased region" description="Polar residues" evidence="1">
    <location>
        <begin position="237"/>
        <end position="252"/>
    </location>
</feature>
<dbReference type="OrthoDB" id="2534759at2759"/>
<evidence type="ECO:0000313" key="2">
    <source>
        <dbReference type="EMBL" id="CEJ90471.1"/>
    </source>
</evidence>
<feature type="region of interest" description="Disordered" evidence="1">
    <location>
        <begin position="445"/>
        <end position="465"/>
    </location>
</feature>
<dbReference type="PANTHER" id="PTHR38702:SF1">
    <property type="entry name" value="CALPONIN-HOMOLOGY (CH) DOMAIN-CONTAINING PROTEIN"/>
    <property type="match status" value="1"/>
</dbReference>
<keyword evidence="3" id="KW-1185">Reference proteome</keyword>
<name>A0A0A1T036_9HYPO</name>